<name>A0A433QED2_9FUNG</name>
<proteinExistence type="predicted"/>
<dbReference type="EMBL" id="RBNJ01007024">
    <property type="protein sequence ID" value="RUS28186.1"/>
    <property type="molecule type" value="Genomic_DNA"/>
</dbReference>
<comment type="caution">
    <text evidence="1">The sequence shown here is derived from an EMBL/GenBank/DDBJ whole genome shotgun (WGS) entry which is preliminary data.</text>
</comment>
<protein>
    <submittedName>
        <fullName evidence="1">Uncharacterized protein</fullName>
    </submittedName>
</protein>
<sequence length="206" mass="23359">MEDVREFRPYEHTFDGRDAGYVTATFPKRRRGTVRTVNQGGAKSVATPEDAWFYRYDQKHVEVRDVARCREKVFASLHVSRLQEEEGEEVIRVLHTMVNDERALLIAATDKQTAECRFVFFNPFTLAMTALPLGVTVMGTIISVSVSEPYAPSEIDVQNYMAQGQAPPRSYNLLVVGMADSTVHVNKLFQHADNIVVVCVYYYCIP</sequence>
<accession>A0A433QED2</accession>
<gene>
    <name evidence="1" type="ORF">BC938DRAFT_482196</name>
</gene>
<organism evidence="1 2">
    <name type="scientific">Jimgerdemannia flammicorona</name>
    <dbReference type="NCBI Taxonomy" id="994334"/>
    <lineage>
        <taxon>Eukaryota</taxon>
        <taxon>Fungi</taxon>
        <taxon>Fungi incertae sedis</taxon>
        <taxon>Mucoromycota</taxon>
        <taxon>Mucoromycotina</taxon>
        <taxon>Endogonomycetes</taxon>
        <taxon>Endogonales</taxon>
        <taxon>Endogonaceae</taxon>
        <taxon>Jimgerdemannia</taxon>
    </lineage>
</organism>
<evidence type="ECO:0000313" key="1">
    <source>
        <dbReference type="EMBL" id="RUS28186.1"/>
    </source>
</evidence>
<keyword evidence="2" id="KW-1185">Reference proteome</keyword>
<dbReference type="Proteomes" id="UP000274822">
    <property type="component" value="Unassembled WGS sequence"/>
</dbReference>
<dbReference type="AlphaFoldDB" id="A0A433QED2"/>
<reference evidence="1 2" key="1">
    <citation type="journal article" date="2018" name="New Phytol.">
        <title>Phylogenomics of Endogonaceae and evolution of mycorrhizas within Mucoromycota.</title>
        <authorList>
            <person name="Chang Y."/>
            <person name="Desiro A."/>
            <person name="Na H."/>
            <person name="Sandor L."/>
            <person name="Lipzen A."/>
            <person name="Clum A."/>
            <person name="Barry K."/>
            <person name="Grigoriev I.V."/>
            <person name="Martin F.M."/>
            <person name="Stajich J.E."/>
            <person name="Smith M.E."/>
            <person name="Bonito G."/>
            <person name="Spatafora J.W."/>
        </authorList>
    </citation>
    <scope>NUCLEOTIDE SEQUENCE [LARGE SCALE GENOMIC DNA]</scope>
    <source>
        <strain evidence="1 2">AD002</strain>
    </source>
</reference>
<evidence type="ECO:0000313" key="2">
    <source>
        <dbReference type="Proteomes" id="UP000274822"/>
    </source>
</evidence>